<dbReference type="EC" id="2.7.1.82" evidence="5"/>
<dbReference type="Gene3D" id="3.90.1200.10">
    <property type="match status" value="1"/>
</dbReference>
<keyword evidence="2" id="KW-1208">Phospholipid metabolism</keyword>
<organism evidence="8">
    <name type="scientific">Anisakis simplex</name>
    <name type="common">Herring worm</name>
    <dbReference type="NCBI Taxonomy" id="6269"/>
    <lineage>
        <taxon>Eukaryota</taxon>
        <taxon>Metazoa</taxon>
        <taxon>Ecdysozoa</taxon>
        <taxon>Nematoda</taxon>
        <taxon>Chromadorea</taxon>
        <taxon>Rhabditida</taxon>
        <taxon>Spirurina</taxon>
        <taxon>Ascaridomorpha</taxon>
        <taxon>Ascaridoidea</taxon>
        <taxon>Anisakidae</taxon>
        <taxon>Anisakis</taxon>
        <taxon>Anisakis simplex complex</taxon>
    </lineage>
</organism>
<dbReference type="Pfam" id="PF01633">
    <property type="entry name" value="Choline_kinase"/>
    <property type="match status" value="1"/>
</dbReference>
<comment type="similarity">
    <text evidence="4">Belongs to the choline/ethanolamine kinase family.</text>
</comment>
<dbReference type="PANTHER" id="PTHR22603">
    <property type="entry name" value="CHOLINE/ETHANOALAMINE KINASE"/>
    <property type="match status" value="1"/>
</dbReference>
<name>A0A0M3JVD6_ANISI</name>
<gene>
    <name evidence="6" type="ORF">ASIM_LOCUS11652</name>
</gene>
<keyword evidence="1" id="KW-0443">Lipid metabolism</keyword>
<accession>A0A0M3JVD6</accession>
<reference evidence="6 7" key="2">
    <citation type="submission" date="2018-11" db="EMBL/GenBank/DDBJ databases">
        <authorList>
            <consortium name="Pathogen Informatics"/>
        </authorList>
    </citation>
    <scope>NUCLEOTIDE SEQUENCE [LARGE SCALE GENOMIC DNA]</scope>
</reference>
<evidence type="ECO:0000313" key="8">
    <source>
        <dbReference type="WBParaSite" id="ASIM_0001218601-mRNA-1"/>
    </source>
</evidence>
<dbReference type="SUPFAM" id="SSF56112">
    <property type="entry name" value="Protein kinase-like (PK-like)"/>
    <property type="match status" value="1"/>
</dbReference>
<evidence type="ECO:0000256" key="1">
    <source>
        <dbReference type="ARBA" id="ARBA00023209"/>
    </source>
</evidence>
<dbReference type="InterPro" id="IPR011009">
    <property type="entry name" value="Kinase-like_dom_sf"/>
</dbReference>
<dbReference type="EMBL" id="UYRR01031090">
    <property type="protein sequence ID" value="VDK45525.1"/>
    <property type="molecule type" value="Genomic_DNA"/>
</dbReference>
<keyword evidence="1" id="KW-0444">Lipid biosynthesis</keyword>
<proteinExistence type="inferred from homology"/>
<evidence type="ECO:0000256" key="2">
    <source>
        <dbReference type="ARBA" id="ARBA00023264"/>
    </source>
</evidence>
<reference evidence="8" key="1">
    <citation type="submission" date="2017-02" db="UniProtKB">
        <authorList>
            <consortium name="WormBaseParasite"/>
        </authorList>
    </citation>
    <scope>IDENTIFICATION</scope>
</reference>
<evidence type="ECO:0000256" key="4">
    <source>
        <dbReference type="ARBA" id="ARBA00038211"/>
    </source>
</evidence>
<dbReference type="GO" id="GO:0005737">
    <property type="term" value="C:cytoplasm"/>
    <property type="evidence" value="ECO:0007669"/>
    <property type="project" value="TreeGrafter"/>
</dbReference>
<evidence type="ECO:0000256" key="3">
    <source>
        <dbReference type="ARBA" id="ARBA00037883"/>
    </source>
</evidence>
<evidence type="ECO:0000313" key="7">
    <source>
        <dbReference type="Proteomes" id="UP000267096"/>
    </source>
</evidence>
<evidence type="ECO:0000256" key="5">
    <source>
        <dbReference type="ARBA" id="ARBA00038874"/>
    </source>
</evidence>
<dbReference type="Gene3D" id="3.30.200.20">
    <property type="entry name" value="Phosphorylase Kinase, domain 1"/>
    <property type="match status" value="1"/>
</dbReference>
<dbReference type="OrthoDB" id="10267235at2759"/>
<keyword evidence="1" id="KW-0594">Phospholipid biosynthesis</keyword>
<dbReference type="GO" id="GO:0004305">
    <property type="term" value="F:ethanolamine kinase activity"/>
    <property type="evidence" value="ECO:0007669"/>
    <property type="project" value="UniProtKB-EC"/>
</dbReference>
<keyword evidence="7" id="KW-1185">Reference proteome</keyword>
<evidence type="ECO:0000313" key="6">
    <source>
        <dbReference type="EMBL" id="VDK45525.1"/>
    </source>
</evidence>
<dbReference type="Proteomes" id="UP000267096">
    <property type="component" value="Unassembled WGS sequence"/>
</dbReference>
<dbReference type="PANTHER" id="PTHR22603:SF66">
    <property type="entry name" value="ETHANOLAMINE KINASE"/>
    <property type="match status" value="1"/>
</dbReference>
<dbReference type="WBParaSite" id="ASIM_0001218601-mRNA-1">
    <property type="protein sequence ID" value="ASIM_0001218601-mRNA-1"/>
    <property type="gene ID" value="ASIM_0001218601"/>
</dbReference>
<comment type="pathway">
    <text evidence="3">Phospholipid metabolism; phosphatidylethanolamine biosynthesis; phosphatidylethanolamine from ethanolamine: step 1/3.</text>
</comment>
<dbReference type="GO" id="GO:0006646">
    <property type="term" value="P:phosphatidylethanolamine biosynthetic process"/>
    <property type="evidence" value="ECO:0007669"/>
    <property type="project" value="TreeGrafter"/>
</dbReference>
<protein>
    <recommendedName>
        <fullName evidence="5">ethanolamine kinase</fullName>
        <ecNumber evidence="5">2.7.1.82</ecNumber>
    </recommendedName>
</protein>
<sequence>MIERCAECYDINGMSISNIPFFNIELPLTDDISLVARTEEILAKLRPDWNFANISFKCFTTGITNKIVCATNSSANEIEPSERVLFRVFGRNTEKIIDRRAELENWLRLAEVGCAAPVYAKFINGIVCGYLEGRTITVEDVREEKIITLAILFRSSPSSAIMLKVHFEVERSMAKLHSLEPSDHTIVKPILFEKGEKMLRYFSTKFENSAKQQEFDAYFTSNKISLEDDFKNLKKSIDTLEARVVFCHNDLLLHNIIYDSKTGKVSFIDYEYAGFNYQGFDIANHFCEYAGVENVDYTLCPSTEQKRAWISLYLTFLLDRPPSADAVERMLQDNEIFEAVYLL</sequence>
<dbReference type="AlphaFoldDB" id="A0A0M3JVD6"/>